<reference evidence="3 4" key="1">
    <citation type="submission" date="2020-04" db="EMBL/GenBank/DDBJ databases">
        <title>Massilia sp. nov., a cold adapted bacteria isolated from Arctic soil.</title>
        <authorList>
            <person name="Son J."/>
            <person name="Ka J.-O."/>
        </authorList>
    </citation>
    <scope>NUCLEOTIDE SEQUENCE [LARGE SCALE GENOMIC DNA]</scope>
    <source>
        <strain evidence="3 4">ML15P13</strain>
    </source>
</reference>
<sequence>MKTNTFAIPTRRQTKRESGVAAVEVAILMPILIVFITFPIFFARIHWHYTVIQKAAQDAARYLSTVPRSEMMSQELAESAGELAIEIAEREIAELSPGSSITGPTAYCDGVVCGELGAGTVPRNVQVRIMFTMSDPDGLIDFGWYGLRLTANYTLPYVGN</sequence>
<comment type="caution">
    <text evidence="3">The sequence shown here is derived from an EMBL/GenBank/DDBJ whole genome shotgun (WGS) entry which is preliminary data.</text>
</comment>
<feature type="domain" description="TadE-like" evidence="2">
    <location>
        <begin position="19"/>
        <end position="61"/>
    </location>
</feature>
<name>A0A7Y2JVL0_9BURK</name>
<dbReference type="InterPro" id="IPR012495">
    <property type="entry name" value="TadE-like_dom"/>
</dbReference>
<keyword evidence="1" id="KW-0812">Transmembrane</keyword>
<keyword evidence="1" id="KW-1133">Transmembrane helix</keyword>
<accession>A0A7Y2JVL0</accession>
<evidence type="ECO:0000256" key="1">
    <source>
        <dbReference type="SAM" id="Phobius"/>
    </source>
</evidence>
<evidence type="ECO:0000313" key="4">
    <source>
        <dbReference type="Proteomes" id="UP000533905"/>
    </source>
</evidence>
<organism evidence="3 4">
    <name type="scientific">Telluria aromaticivorans</name>
    <dbReference type="NCBI Taxonomy" id="2725995"/>
    <lineage>
        <taxon>Bacteria</taxon>
        <taxon>Pseudomonadati</taxon>
        <taxon>Pseudomonadota</taxon>
        <taxon>Betaproteobacteria</taxon>
        <taxon>Burkholderiales</taxon>
        <taxon>Oxalobacteraceae</taxon>
        <taxon>Telluria group</taxon>
        <taxon>Telluria</taxon>
    </lineage>
</organism>
<evidence type="ECO:0000313" key="3">
    <source>
        <dbReference type="EMBL" id="NNG21726.1"/>
    </source>
</evidence>
<dbReference type="RefSeq" id="WP_171080464.1">
    <property type="nucleotide sequence ID" value="NZ_JABAIV010000001.1"/>
</dbReference>
<proteinExistence type="predicted"/>
<gene>
    <name evidence="3" type="ORF">HGB41_01720</name>
</gene>
<protein>
    <submittedName>
        <fullName evidence="3">Pilus assembly protein</fullName>
    </submittedName>
</protein>
<dbReference type="Pfam" id="PF07811">
    <property type="entry name" value="TadE"/>
    <property type="match status" value="1"/>
</dbReference>
<dbReference type="AlphaFoldDB" id="A0A7Y2JVL0"/>
<keyword evidence="1" id="KW-0472">Membrane</keyword>
<dbReference type="Proteomes" id="UP000533905">
    <property type="component" value="Unassembled WGS sequence"/>
</dbReference>
<evidence type="ECO:0000259" key="2">
    <source>
        <dbReference type="Pfam" id="PF07811"/>
    </source>
</evidence>
<feature type="transmembrane region" description="Helical" evidence="1">
    <location>
        <begin position="21"/>
        <end position="42"/>
    </location>
</feature>
<dbReference type="EMBL" id="JABAIV010000001">
    <property type="protein sequence ID" value="NNG21726.1"/>
    <property type="molecule type" value="Genomic_DNA"/>
</dbReference>
<keyword evidence="4" id="KW-1185">Reference proteome</keyword>